<dbReference type="AlphaFoldDB" id="A0A3P9B3I0"/>
<evidence type="ECO:0000256" key="2">
    <source>
        <dbReference type="RuleBase" id="RU000383"/>
    </source>
</evidence>
<dbReference type="InterPro" id="IPR006671">
    <property type="entry name" value="Cyclin_N"/>
</dbReference>
<dbReference type="SMART" id="SM00385">
    <property type="entry name" value="CYCLIN"/>
    <property type="match status" value="1"/>
</dbReference>
<keyword evidence="1 2" id="KW-0195">Cyclin</keyword>
<dbReference type="PANTHER" id="PTHR10026">
    <property type="entry name" value="CYCLIN"/>
    <property type="match status" value="1"/>
</dbReference>
<evidence type="ECO:0000313" key="5">
    <source>
        <dbReference type="Proteomes" id="UP000265160"/>
    </source>
</evidence>
<reference evidence="4" key="2">
    <citation type="submission" date="2025-08" db="UniProtKB">
        <authorList>
            <consortium name="Ensembl"/>
        </authorList>
    </citation>
    <scope>IDENTIFICATION</scope>
</reference>
<dbReference type="GO" id="GO:0016538">
    <property type="term" value="F:cyclin-dependent protein serine/threonine kinase regulator activity"/>
    <property type="evidence" value="ECO:0007669"/>
    <property type="project" value="InterPro"/>
</dbReference>
<dbReference type="SUPFAM" id="SSF47954">
    <property type="entry name" value="Cyclin-like"/>
    <property type="match status" value="1"/>
</dbReference>
<reference evidence="4" key="3">
    <citation type="submission" date="2025-09" db="UniProtKB">
        <authorList>
            <consortium name="Ensembl"/>
        </authorList>
    </citation>
    <scope>IDENTIFICATION</scope>
</reference>
<dbReference type="InterPro" id="IPR013763">
    <property type="entry name" value="Cyclin-like_dom"/>
</dbReference>
<dbReference type="Gene3D" id="1.10.472.10">
    <property type="entry name" value="Cyclin-like"/>
    <property type="match status" value="1"/>
</dbReference>
<evidence type="ECO:0000313" key="4">
    <source>
        <dbReference type="Ensembl" id="ENSMZEP00005004451.1"/>
    </source>
</evidence>
<comment type="similarity">
    <text evidence="2">Belongs to the cyclin family.</text>
</comment>
<feature type="domain" description="Cyclin-like" evidence="3">
    <location>
        <begin position="42"/>
        <end position="145"/>
    </location>
</feature>
<proteinExistence type="inferred from homology"/>
<reference evidence="4 5" key="1">
    <citation type="journal article" date="2014" name="Nature">
        <title>The genomic substrate for adaptive radiation in African cichlid fish.</title>
        <authorList>
            <person name="Brawand D."/>
            <person name="Wagner C.E."/>
            <person name="Li Y.I."/>
            <person name="Malinsky M."/>
            <person name="Keller I."/>
            <person name="Fan S."/>
            <person name="Simakov O."/>
            <person name="Ng A.Y."/>
            <person name="Lim Z.W."/>
            <person name="Bezault E."/>
            <person name="Turner-Maier J."/>
            <person name="Johnson J."/>
            <person name="Alcazar R."/>
            <person name="Noh H.J."/>
            <person name="Russell P."/>
            <person name="Aken B."/>
            <person name="Alfoldi J."/>
            <person name="Amemiya C."/>
            <person name="Azzouzi N."/>
            <person name="Baroiller J.F."/>
            <person name="Barloy-Hubler F."/>
            <person name="Berlin A."/>
            <person name="Bloomquist R."/>
            <person name="Carleton K.L."/>
            <person name="Conte M.A."/>
            <person name="D'Cotta H."/>
            <person name="Eshel O."/>
            <person name="Gaffney L."/>
            <person name="Galibert F."/>
            <person name="Gante H.F."/>
            <person name="Gnerre S."/>
            <person name="Greuter L."/>
            <person name="Guyon R."/>
            <person name="Haddad N.S."/>
            <person name="Haerty W."/>
            <person name="Harris R.M."/>
            <person name="Hofmann H.A."/>
            <person name="Hourlier T."/>
            <person name="Hulata G."/>
            <person name="Jaffe D.B."/>
            <person name="Lara M."/>
            <person name="Lee A.P."/>
            <person name="MacCallum I."/>
            <person name="Mwaiko S."/>
            <person name="Nikaido M."/>
            <person name="Nishihara H."/>
            <person name="Ozouf-Costaz C."/>
            <person name="Penman D.J."/>
            <person name="Przybylski D."/>
            <person name="Rakotomanga M."/>
            <person name="Renn S.C.P."/>
            <person name="Ribeiro F.J."/>
            <person name="Ron M."/>
            <person name="Salzburger W."/>
            <person name="Sanchez-Pulido L."/>
            <person name="Santos M.E."/>
            <person name="Searle S."/>
            <person name="Sharpe T."/>
            <person name="Swofford R."/>
            <person name="Tan F.J."/>
            <person name="Williams L."/>
            <person name="Young S."/>
            <person name="Yin S."/>
            <person name="Okada N."/>
            <person name="Kocher T.D."/>
            <person name="Miska E.A."/>
            <person name="Lander E.S."/>
            <person name="Venkatesh B."/>
            <person name="Fernald R.D."/>
            <person name="Meyer A."/>
            <person name="Ponting C.P."/>
            <person name="Streelman J.T."/>
            <person name="Lindblad-Toh K."/>
            <person name="Seehausen O."/>
            <person name="Di Palma F."/>
        </authorList>
    </citation>
    <scope>NUCLEOTIDE SEQUENCE</scope>
</reference>
<evidence type="ECO:0000256" key="1">
    <source>
        <dbReference type="ARBA" id="ARBA00023127"/>
    </source>
</evidence>
<dbReference type="Pfam" id="PF00134">
    <property type="entry name" value="Cyclin_N"/>
    <property type="match status" value="1"/>
</dbReference>
<dbReference type="GeneTree" id="ENSGT00940000155759"/>
<dbReference type="Ensembl" id="ENSMZET00005004653.1">
    <property type="protein sequence ID" value="ENSMZEP00005004451.1"/>
    <property type="gene ID" value="ENSMZEG00005003399.1"/>
</dbReference>
<organism evidence="4 5">
    <name type="scientific">Maylandia zebra</name>
    <name type="common">zebra mbuna</name>
    <dbReference type="NCBI Taxonomy" id="106582"/>
    <lineage>
        <taxon>Eukaryota</taxon>
        <taxon>Metazoa</taxon>
        <taxon>Chordata</taxon>
        <taxon>Craniata</taxon>
        <taxon>Vertebrata</taxon>
        <taxon>Euteleostomi</taxon>
        <taxon>Actinopterygii</taxon>
        <taxon>Neopterygii</taxon>
        <taxon>Teleostei</taxon>
        <taxon>Neoteleostei</taxon>
        <taxon>Acanthomorphata</taxon>
        <taxon>Ovalentaria</taxon>
        <taxon>Cichlomorphae</taxon>
        <taxon>Cichliformes</taxon>
        <taxon>Cichlidae</taxon>
        <taxon>African cichlids</taxon>
        <taxon>Pseudocrenilabrinae</taxon>
        <taxon>Haplochromini</taxon>
        <taxon>Maylandia</taxon>
        <taxon>Maylandia zebra complex</taxon>
    </lineage>
</organism>
<evidence type="ECO:0000259" key="3">
    <source>
        <dbReference type="SMART" id="SM00385"/>
    </source>
</evidence>
<name>A0A3P9B3I0_9CICH</name>
<sequence>MAVHRGPSTKWLFTREQLENTPSRRCGIEADKELAYRQQAANLIQEIGQRLNVSQLIINTAIVYMHRFYMIHSFTKFNRNIISQTTLFLAAKVEEQPRKLEHVIKIAHAWINPQDPPLDTKSNVSKLKCKKKTQNIISLMFCFCICFEITVDHPHTDVVRCSQLVRGALHALRESFSTQDICESCLLHSVLIR</sequence>
<keyword evidence="5" id="KW-1185">Reference proteome</keyword>
<dbReference type="InterPro" id="IPR036915">
    <property type="entry name" value="Cyclin-like_sf"/>
</dbReference>
<dbReference type="Proteomes" id="UP000265160">
    <property type="component" value="LG23"/>
</dbReference>
<accession>A0A3P9B3I0</accession>
<dbReference type="InterPro" id="IPR043198">
    <property type="entry name" value="Cyclin/Ssn8"/>
</dbReference>
<protein>
    <submittedName>
        <fullName evidence="4">Cyclin T2b</fullName>
    </submittedName>
</protein>
<dbReference type="GO" id="GO:0006357">
    <property type="term" value="P:regulation of transcription by RNA polymerase II"/>
    <property type="evidence" value="ECO:0007669"/>
    <property type="project" value="InterPro"/>
</dbReference>